<gene>
    <name evidence="2" type="ORF">MM415A00435_0031</name>
    <name evidence="1" type="ORF">MM415B00827_0009</name>
</gene>
<name>A0A6M3IWY7_9ZZZZ</name>
<accession>A0A6M3IWY7</accession>
<protein>
    <submittedName>
        <fullName evidence="1">Uncharacterized protein</fullName>
    </submittedName>
</protein>
<reference evidence="1" key="1">
    <citation type="submission" date="2020-03" db="EMBL/GenBank/DDBJ databases">
        <title>The deep terrestrial virosphere.</title>
        <authorList>
            <person name="Holmfeldt K."/>
            <person name="Nilsson E."/>
            <person name="Simone D."/>
            <person name="Lopez-Fernandez M."/>
            <person name="Wu X."/>
            <person name="de Brujin I."/>
            <person name="Lundin D."/>
            <person name="Andersson A."/>
            <person name="Bertilsson S."/>
            <person name="Dopson M."/>
        </authorList>
    </citation>
    <scope>NUCLEOTIDE SEQUENCE</scope>
    <source>
        <strain evidence="2">MM415A00435</strain>
        <strain evidence="1">MM415B00827</strain>
    </source>
</reference>
<organism evidence="1">
    <name type="scientific">viral metagenome</name>
    <dbReference type="NCBI Taxonomy" id="1070528"/>
    <lineage>
        <taxon>unclassified sequences</taxon>
        <taxon>metagenomes</taxon>
        <taxon>organismal metagenomes</taxon>
    </lineage>
</organism>
<sequence>MLCPNCKGLGFSEFEAGLIRLQCQGCHGTGTVDGKTERVEVEDTGEVKIKRKRHNKRKFCAKVLSE</sequence>
<evidence type="ECO:0000313" key="2">
    <source>
        <dbReference type="EMBL" id="QJA82217.1"/>
    </source>
</evidence>
<dbReference type="AlphaFoldDB" id="A0A6M3IWY7"/>
<dbReference type="EMBL" id="MT142482">
    <property type="protein sequence ID" value="QJA82217.1"/>
    <property type="molecule type" value="Genomic_DNA"/>
</dbReference>
<dbReference type="EMBL" id="MT141461">
    <property type="protein sequence ID" value="QJA62063.1"/>
    <property type="molecule type" value="Genomic_DNA"/>
</dbReference>
<proteinExistence type="predicted"/>
<evidence type="ECO:0000313" key="1">
    <source>
        <dbReference type="EMBL" id="QJA62063.1"/>
    </source>
</evidence>